<accession>A0A8S5VEM5</accession>
<proteinExistence type="predicted"/>
<organism evidence="1">
    <name type="scientific">Siphoviridae sp. cthWs11</name>
    <dbReference type="NCBI Taxonomy" id="2825616"/>
    <lineage>
        <taxon>Viruses</taxon>
        <taxon>Duplodnaviria</taxon>
        <taxon>Heunggongvirae</taxon>
        <taxon>Uroviricota</taxon>
        <taxon>Caudoviricetes</taxon>
    </lineage>
</organism>
<protein>
    <submittedName>
        <fullName evidence="1">Uncharacterized protein</fullName>
    </submittedName>
</protein>
<name>A0A8S5VEM5_9CAUD</name>
<reference evidence="1" key="1">
    <citation type="journal article" date="2021" name="Proc. Natl. Acad. Sci. U.S.A.">
        <title>A Catalog of Tens of Thousands of Viruses from Human Metagenomes Reveals Hidden Associations with Chronic Diseases.</title>
        <authorList>
            <person name="Tisza M.J."/>
            <person name="Buck C.B."/>
        </authorList>
    </citation>
    <scope>NUCLEOTIDE SEQUENCE</scope>
    <source>
        <strain evidence="1">CthWs11</strain>
    </source>
</reference>
<sequence length="36" mass="4187">MWQHRWQLPPNLPFILRFAVSGSPHNGMRLSCPAKI</sequence>
<evidence type="ECO:0000313" key="1">
    <source>
        <dbReference type="EMBL" id="DAG05172.1"/>
    </source>
</evidence>
<dbReference type="EMBL" id="BK016251">
    <property type="protein sequence ID" value="DAG05172.1"/>
    <property type="molecule type" value="Genomic_DNA"/>
</dbReference>